<dbReference type="AlphaFoldDB" id="A0A163KQM8"/>
<dbReference type="GO" id="GO:0032259">
    <property type="term" value="P:methylation"/>
    <property type="evidence" value="ECO:0007669"/>
    <property type="project" value="UniProtKB-KW"/>
</dbReference>
<keyword evidence="3" id="KW-1185">Reference proteome</keyword>
<keyword evidence="2" id="KW-0808">Transferase</keyword>
<dbReference type="PANTHER" id="PTHR43861:SF1">
    <property type="entry name" value="TRANS-ACONITATE 2-METHYLTRANSFERASE"/>
    <property type="match status" value="1"/>
</dbReference>
<dbReference type="InterPro" id="IPR029063">
    <property type="entry name" value="SAM-dependent_MTases_sf"/>
</dbReference>
<protein>
    <submittedName>
        <fullName evidence="2">Methyltransferase type 11</fullName>
    </submittedName>
</protein>
<dbReference type="GeneID" id="97557144"/>
<dbReference type="PANTHER" id="PTHR43861">
    <property type="entry name" value="TRANS-ACONITATE 2-METHYLTRANSFERASE-RELATED"/>
    <property type="match status" value="1"/>
</dbReference>
<feature type="domain" description="Methyltransferase type 11" evidence="1">
    <location>
        <begin position="38"/>
        <end position="127"/>
    </location>
</feature>
<dbReference type="Proteomes" id="UP000076796">
    <property type="component" value="Unassembled WGS sequence"/>
</dbReference>
<evidence type="ECO:0000259" key="1">
    <source>
        <dbReference type="Pfam" id="PF08241"/>
    </source>
</evidence>
<dbReference type="STRING" id="59843.A3958_16030"/>
<accession>A0A163KQM8</accession>
<gene>
    <name evidence="2" type="ORF">AWU65_16630</name>
</gene>
<dbReference type="SUPFAM" id="SSF53335">
    <property type="entry name" value="S-adenosyl-L-methionine-dependent methyltransferases"/>
    <property type="match status" value="1"/>
</dbReference>
<sequence length="254" mass="28619">MSEQIWKPRDYDRQLSFVSAYGKGLAELLAPRAGERILDLGCGTGDLAYEISTAGAYVTGMDSAVEMIEQAQTKYKSLAFRVGNGENFTVEAPYDAVFSNAALHWMKNAAGAVRSVHGALRSGGRFVAEFGGQGNIETIYEALRTVFADHYGIDADTRNPWYFPSVAEYATLLEAQGFRVRMAHHYDRPTKLSEGKEGVRYWLLHFGDHFFTGFTAEEREHAIARISQISYDTLWHEDAYYADYKRLRIIAEKL</sequence>
<dbReference type="OrthoDB" id="9760689at2"/>
<name>A0A163KQM8_9BACL</name>
<evidence type="ECO:0000313" key="2">
    <source>
        <dbReference type="EMBL" id="KZS47438.1"/>
    </source>
</evidence>
<dbReference type="Pfam" id="PF08241">
    <property type="entry name" value="Methyltransf_11"/>
    <property type="match status" value="1"/>
</dbReference>
<dbReference type="RefSeq" id="WP_006208774.1">
    <property type="nucleotide sequence ID" value="NZ_CP147845.1"/>
</dbReference>
<evidence type="ECO:0000313" key="3">
    <source>
        <dbReference type="Proteomes" id="UP000076796"/>
    </source>
</evidence>
<dbReference type="InterPro" id="IPR013216">
    <property type="entry name" value="Methyltransf_11"/>
</dbReference>
<comment type="caution">
    <text evidence="2">The sequence shown here is derived from an EMBL/GenBank/DDBJ whole genome shotgun (WGS) entry which is preliminary data.</text>
</comment>
<dbReference type="EMBL" id="LWMH01000001">
    <property type="protein sequence ID" value="KZS47438.1"/>
    <property type="molecule type" value="Genomic_DNA"/>
</dbReference>
<keyword evidence="2" id="KW-0489">Methyltransferase</keyword>
<dbReference type="Gene3D" id="3.40.50.150">
    <property type="entry name" value="Vaccinia Virus protein VP39"/>
    <property type="match status" value="1"/>
</dbReference>
<organism evidence="2 3">
    <name type="scientific">Paenibacillus glucanolyticus</name>
    <dbReference type="NCBI Taxonomy" id="59843"/>
    <lineage>
        <taxon>Bacteria</taxon>
        <taxon>Bacillati</taxon>
        <taxon>Bacillota</taxon>
        <taxon>Bacilli</taxon>
        <taxon>Bacillales</taxon>
        <taxon>Paenibacillaceae</taxon>
        <taxon>Paenibacillus</taxon>
    </lineage>
</organism>
<reference evidence="2" key="1">
    <citation type="journal article" date="2016" name="Genome Announc.">
        <title>Draft genomes of two strains of Paenibacillus glucanolyticus with capability to degrade lignocellulose.</title>
        <authorList>
            <person name="Mathews S.L."/>
            <person name="Pawlak J."/>
            <person name="Grunden A.M."/>
        </authorList>
    </citation>
    <scope>NUCLEOTIDE SEQUENCE [LARGE SCALE GENOMIC DNA]</scope>
    <source>
        <strain evidence="2">SLM1</strain>
    </source>
</reference>
<dbReference type="GO" id="GO:0008757">
    <property type="term" value="F:S-adenosylmethionine-dependent methyltransferase activity"/>
    <property type="evidence" value="ECO:0007669"/>
    <property type="project" value="InterPro"/>
</dbReference>
<dbReference type="CDD" id="cd02440">
    <property type="entry name" value="AdoMet_MTases"/>
    <property type="match status" value="1"/>
</dbReference>
<proteinExistence type="predicted"/>